<dbReference type="Ensembl" id="ENSSSCT00015035950.1">
    <property type="protein sequence ID" value="ENSSSCP00015014312.1"/>
    <property type="gene ID" value="ENSSSCG00015027001.1"/>
</dbReference>
<dbReference type="Ensembl" id="ENSSSCT00025097241.1">
    <property type="protein sequence ID" value="ENSSSCP00025042695.1"/>
    <property type="gene ID" value="ENSSSCG00025070810.1"/>
</dbReference>
<evidence type="ECO:0000256" key="2">
    <source>
        <dbReference type="SAM" id="MobiDB-lite"/>
    </source>
</evidence>
<evidence type="ECO:0000256" key="1">
    <source>
        <dbReference type="ARBA" id="ARBA00023319"/>
    </source>
</evidence>
<feature type="domain" description="Ig-like" evidence="3">
    <location>
        <begin position="50"/>
        <end position="145"/>
    </location>
</feature>
<evidence type="ECO:0000259" key="3">
    <source>
        <dbReference type="PROSITE" id="PS50835"/>
    </source>
</evidence>
<dbReference type="InterPro" id="IPR003006">
    <property type="entry name" value="Ig/MHC_CS"/>
</dbReference>
<dbReference type="PROSITE" id="PS50835">
    <property type="entry name" value="IG_LIKE"/>
    <property type="match status" value="1"/>
</dbReference>
<dbReference type="Proteomes" id="UP000694727">
    <property type="component" value="Unplaced"/>
</dbReference>
<dbReference type="InterPro" id="IPR036179">
    <property type="entry name" value="Ig-like_dom_sf"/>
</dbReference>
<dbReference type="InterPro" id="IPR007110">
    <property type="entry name" value="Ig-like_dom"/>
</dbReference>
<dbReference type="CDD" id="cd04986">
    <property type="entry name" value="IgC1_CH2_IgA"/>
    <property type="match status" value="1"/>
</dbReference>
<dbReference type="InterPro" id="IPR013783">
    <property type="entry name" value="Ig-like_fold"/>
</dbReference>
<keyword evidence="1" id="KW-0393">Immunoglobulin domain</keyword>
<organism evidence="4 5">
    <name type="scientific">Sus scrofa</name>
    <name type="common">Pig</name>
    <dbReference type="NCBI Taxonomy" id="9823"/>
    <lineage>
        <taxon>Eukaryota</taxon>
        <taxon>Metazoa</taxon>
        <taxon>Chordata</taxon>
        <taxon>Craniata</taxon>
        <taxon>Vertebrata</taxon>
        <taxon>Euteleostomi</taxon>
        <taxon>Mammalia</taxon>
        <taxon>Eutheria</taxon>
        <taxon>Laurasiatheria</taxon>
        <taxon>Artiodactyla</taxon>
        <taxon>Suina</taxon>
        <taxon>Suidae</taxon>
        <taxon>Sus</taxon>
    </lineage>
</organism>
<dbReference type="Ensembl" id="ENSSSCT00065070271.1">
    <property type="protein sequence ID" value="ENSSSCP00065030630.1"/>
    <property type="gene ID" value="ENSSSCG00065051306.1"/>
</dbReference>
<evidence type="ECO:0000313" key="5">
    <source>
        <dbReference type="Proteomes" id="UP000694726"/>
    </source>
</evidence>
<dbReference type="InterPro" id="IPR013151">
    <property type="entry name" value="Immunoglobulin_dom"/>
</dbReference>
<feature type="compositionally biased region" description="Low complexity" evidence="2">
    <location>
        <begin position="169"/>
        <end position="180"/>
    </location>
</feature>
<dbReference type="PROSITE" id="PS00290">
    <property type="entry name" value="IG_MHC"/>
    <property type="match status" value="1"/>
</dbReference>
<dbReference type="InterPro" id="IPR003597">
    <property type="entry name" value="Ig_C1-set"/>
</dbReference>
<dbReference type="Proteomes" id="UP000694726">
    <property type="component" value="Unplaced"/>
</dbReference>
<reference evidence="4" key="1">
    <citation type="submission" date="2025-05" db="UniProtKB">
        <authorList>
            <consortium name="Ensembl"/>
        </authorList>
    </citation>
    <scope>IDENTIFICATION</scope>
</reference>
<dbReference type="SMART" id="SM00407">
    <property type="entry name" value="IGc1"/>
    <property type="match status" value="1"/>
</dbReference>
<proteinExistence type="predicted"/>
<dbReference type="FunFam" id="2.60.40.10:FF:000998">
    <property type="entry name" value="Immunoglobulin heavy constant epsilon"/>
    <property type="match status" value="1"/>
</dbReference>
<accession>A0A8D0N740</accession>
<dbReference type="InterPro" id="IPR050380">
    <property type="entry name" value="Immune_Resp_Modulators"/>
</dbReference>
<dbReference type="Pfam" id="PF00047">
    <property type="entry name" value="ig"/>
    <property type="match status" value="1"/>
</dbReference>
<dbReference type="SUPFAM" id="SSF48726">
    <property type="entry name" value="Immunoglobulin"/>
    <property type="match status" value="1"/>
</dbReference>
<protein>
    <recommendedName>
        <fullName evidence="3">Ig-like domain-containing protein</fullName>
    </recommendedName>
</protein>
<name>A0A8D0N740_PIG</name>
<dbReference type="PANTHER" id="PTHR23411">
    <property type="entry name" value="TAPASIN"/>
    <property type="match status" value="1"/>
</dbReference>
<evidence type="ECO:0000313" key="4">
    <source>
        <dbReference type="Ensembl" id="ENSSSCP00015014312.1"/>
    </source>
</evidence>
<sequence>MSSQLTLPVEQCPADQILKCQVQHLSKSSQSVNVPCKVLPSDPCPQCCKPSLSLQPPALADLLLGSNASLTCTLSGLKKSEGVSFTWQPSGGKDAVQASPTRDSCGCYSVSSILPGCADPWNKGETFSCTAAHSELKSALTATITKPKGGRGPHVPAAGHSLHGVQGTHLSLPLPRLPHSLQRETEGAGGHSPPWPDP</sequence>
<dbReference type="Gene3D" id="2.60.40.10">
    <property type="entry name" value="Immunoglobulins"/>
    <property type="match status" value="1"/>
</dbReference>
<dbReference type="Proteomes" id="UP000694725">
    <property type="component" value="Unplaced"/>
</dbReference>
<feature type="region of interest" description="Disordered" evidence="2">
    <location>
        <begin position="145"/>
        <end position="198"/>
    </location>
</feature>
<dbReference type="AlphaFoldDB" id="A0A8D0N740"/>